<dbReference type="PANTHER" id="PTHR40084:SF1">
    <property type="entry name" value="PHOSPHOTRANSFERASE"/>
    <property type="match status" value="1"/>
</dbReference>
<dbReference type="RefSeq" id="WP_035196951.1">
    <property type="nucleotide sequence ID" value="NZ_JJRY01000015.1"/>
</dbReference>
<dbReference type="SUPFAM" id="SSF89550">
    <property type="entry name" value="PHP domain-like"/>
    <property type="match status" value="1"/>
</dbReference>
<sequence length="403" mass="45510">MKQFFVDLHIHIGRTKTGRPVKITGAKSLTIENILYEASFIKGMDMIGVIDCHVPEVLQELKVLIEEGKVVEEEGGGLRFSNVTLILGSEIEVYDETCHGPIHVLAFFPTLAIMETFSGWLQERMKNITLSTQRIYETGRNLQKKVKQLGGLFIPAHVFTPFKSLYGVGVNASLTEILDPKLIDAVELGLSSNTEMADQLMELHQFTFLSNSDAHSLGKIAREYQAIRMDRPTFSELKLALANKQDRKIFANYGLDPRLGKYHRTTCAKCLTRLEDNWECCPACGHKGMTKGVYERLLELKMAQEKEQGHLVEKIKIEERPPYIHQVPLDFIPKLGPKTLEKLRDHFGTEMNIIHFVPKEELQKIVSPVIAEMILQARKGELSVTAGGGGRYGKISIDRHLEK</sequence>
<evidence type="ECO:0008006" key="3">
    <source>
        <dbReference type="Google" id="ProtNLM"/>
    </source>
</evidence>
<dbReference type="Gene3D" id="1.10.150.20">
    <property type="entry name" value="5' to 3' exonuclease, C-terminal subdomain"/>
    <property type="match status" value="1"/>
</dbReference>
<dbReference type="InterPro" id="IPR010994">
    <property type="entry name" value="RuvA_2-like"/>
</dbReference>
<gene>
    <name evidence="1" type="ORF">M670_03385</name>
</gene>
<comment type="caution">
    <text evidence="1">The sequence shown here is derived from an EMBL/GenBank/DDBJ whole genome shotgun (WGS) entry which is preliminary data.</text>
</comment>
<dbReference type="SUPFAM" id="SSF47781">
    <property type="entry name" value="RuvA domain 2-like"/>
    <property type="match status" value="1"/>
</dbReference>
<dbReference type="InterPro" id="IPR016195">
    <property type="entry name" value="Pol/histidinol_Pase-like"/>
</dbReference>
<name>A0A072NVS7_SCHAZ</name>
<accession>A0A072NVS7</accession>
<dbReference type="EMBL" id="JJRY01000015">
    <property type="protein sequence ID" value="KEF37350.1"/>
    <property type="molecule type" value="Genomic_DNA"/>
</dbReference>
<dbReference type="Gene3D" id="3.20.20.140">
    <property type="entry name" value="Metal-dependent hydrolases"/>
    <property type="match status" value="1"/>
</dbReference>
<protein>
    <recommendedName>
        <fullName evidence="3">TIGR00375 family protein</fullName>
    </recommendedName>
</protein>
<evidence type="ECO:0000313" key="1">
    <source>
        <dbReference type="EMBL" id="KEF37350.1"/>
    </source>
</evidence>
<dbReference type="OrthoDB" id="9810135at2"/>
<dbReference type="PATRIC" id="fig|1348973.3.peg.3263"/>
<evidence type="ECO:0000313" key="2">
    <source>
        <dbReference type="Proteomes" id="UP000027936"/>
    </source>
</evidence>
<reference evidence="1 2" key="1">
    <citation type="submission" date="2014-04" db="EMBL/GenBank/DDBJ databases">
        <title>Draft genome sequence of Bacillus azotoformans MEV2011, a (co-) denitrifying strain unable to grow in the presence of oxygen.</title>
        <authorList>
            <person name="Nielsen M."/>
            <person name="Schreiber L."/>
            <person name="Finster K."/>
            <person name="Schramm A."/>
        </authorList>
    </citation>
    <scope>NUCLEOTIDE SEQUENCE [LARGE SCALE GENOMIC DNA]</scope>
    <source>
        <strain evidence="1 2">MEV2011</strain>
    </source>
</reference>
<dbReference type="Proteomes" id="UP000027936">
    <property type="component" value="Unassembled WGS sequence"/>
</dbReference>
<organism evidence="1 2">
    <name type="scientific">Schinkia azotoformans MEV2011</name>
    <dbReference type="NCBI Taxonomy" id="1348973"/>
    <lineage>
        <taxon>Bacteria</taxon>
        <taxon>Bacillati</taxon>
        <taxon>Bacillota</taxon>
        <taxon>Bacilli</taxon>
        <taxon>Bacillales</taxon>
        <taxon>Bacillaceae</taxon>
        <taxon>Calidifontibacillus/Schinkia group</taxon>
        <taxon>Schinkia</taxon>
    </lineage>
</organism>
<proteinExistence type="predicted"/>
<dbReference type="PANTHER" id="PTHR40084">
    <property type="entry name" value="PHOSPHOHYDROLASE, PHP FAMILY"/>
    <property type="match status" value="1"/>
</dbReference>
<dbReference type="CDD" id="cd19067">
    <property type="entry name" value="PfuEndoQ-like"/>
    <property type="match status" value="1"/>
</dbReference>
<dbReference type="AlphaFoldDB" id="A0A072NVS7"/>